<protein>
    <submittedName>
        <fullName evidence="1">1357_t:CDS:1</fullName>
    </submittedName>
</protein>
<keyword evidence="2" id="KW-1185">Reference proteome</keyword>
<accession>A0ACA9K504</accession>
<reference evidence="1" key="1">
    <citation type="submission" date="2021-06" db="EMBL/GenBank/DDBJ databases">
        <authorList>
            <person name="Kallberg Y."/>
            <person name="Tangrot J."/>
            <person name="Rosling A."/>
        </authorList>
    </citation>
    <scope>NUCLEOTIDE SEQUENCE</scope>
    <source>
        <strain evidence="1">IL203A</strain>
    </source>
</reference>
<sequence length="70" mass="8170">MLELRLVTHDQRYYVRIEACYARLIVVDNVFSTFQIVDLKLKRCCNHDESLIHIQHSAIAYNICCAVAKT</sequence>
<dbReference type="EMBL" id="CAJVPU010000507">
    <property type="protein sequence ID" value="CAG8452784.1"/>
    <property type="molecule type" value="Genomic_DNA"/>
</dbReference>
<evidence type="ECO:0000313" key="2">
    <source>
        <dbReference type="Proteomes" id="UP000789702"/>
    </source>
</evidence>
<name>A0ACA9K504_9GLOM</name>
<dbReference type="Proteomes" id="UP000789702">
    <property type="component" value="Unassembled WGS sequence"/>
</dbReference>
<comment type="caution">
    <text evidence="1">The sequence shown here is derived from an EMBL/GenBank/DDBJ whole genome shotgun (WGS) entry which is preliminary data.</text>
</comment>
<evidence type="ECO:0000313" key="1">
    <source>
        <dbReference type="EMBL" id="CAG8452784.1"/>
    </source>
</evidence>
<proteinExistence type="predicted"/>
<gene>
    <name evidence="1" type="ORF">DHETER_LOCUS917</name>
</gene>
<organism evidence="1 2">
    <name type="scientific">Dentiscutata heterogama</name>
    <dbReference type="NCBI Taxonomy" id="1316150"/>
    <lineage>
        <taxon>Eukaryota</taxon>
        <taxon>Fungi</taxon>
        <taxon>Fungi incertae sedis</taxon>
        <taxon>Mucoromycota</taxon>
        <taxon>Glomeromycotina</taxon>
        <taxon>Glomeromycetes</taxon>
        <taxon>Diversisporales</taxon>
        <taxon>Gigasporaceae</taxon>
        <taxon>Dentiscutata</taxon>
    </lineage>
</organism>